<dbReference type="RefSeq" id="WP_098522794.1">
    <property type="nucleotide sequence ID" value="NZ_NUYJ01000023.1"/>
</dbReference>
<protein>
    <submittedName>
        <fullName evidence="1">Uncharacterized protein</fullName>
    </submittedName>
</protein>
<accession>A0AA44QBF0</accession>
<comment type="caution">
    <text evidence="1">The sequence shown here is derived from an EMBL/GenBank/DDBJ whole genome shotgun (WGS) entry which is preliminary data.</text>
</comment>
<sequence length="113" mass="13093">MKQIELRPKYPDVELPDTIGLIEVKKDDGTIEYQLRRGEAYARKCGNCKEVKTVESFLGSGITCHYCDNASFTRGFNITTEKKENYRLALKSIVQSHFPYYRRQHSVIEREAA</sequence>
<dbReference type="EMBL" id="NVBO01000065">
    <property type="protein sequence ID" value="PFS02700.1"/>
    <property type="molecule type" value="Genomic_DNA"/>
</dbReference>
<organism evidence="1 2">
    <name type="scientific">Bacillus cereus</name>
    <dbReference type="NCBI Taxonomy" id="1396"/>
    <lineage>
        <taxon>Bacteria</taxon>
        <taxon>Bacillati</taxon>
        <taxon>Bacillota</taxon>
        <taxon>Bacilli</taxon>
        <taxon>Bacillales</taxon>
        <taxon>Bacillaceae</taxon>
        <taxon>Bacillus</taxon>
        <taxon>Bacillus cereus group</taxon>
    </lineage>
</organism>
<evidence type="ECO:0000313" key="1">
    <source>
        <dbReference type="EMBL" id="PFS02700.1"/>
    </source>
</evidence>
<name>A0AA44QBF0_BACCE</name>
<dbReference type="Proteomes" id="UP000226357">
    <property type="component" value="Unassembled WGS sequence"/>
</dbReference>
<gene>
    <name evidence="1" type="ORF">COK38_09050</name>
</gene>
<proteinExistence type="predicted"/>
<evidence type="ECO:0000313" key="2">
    <source>
        <dbReference type="Proteomes" id="UP000226357"/>
    </source>
</evidence>
<dbReference type="AlphaFoldDB" id="A0AA44QBF0"/>
<reference evidence="1 2" key="1">
    <citation type="submission" date="2017-09" db="EMBL/GenBank/DDBJ databases">
        <title>Large-scale bioinformatics analysis of Bacillus genomes uncovers conserved roles of natural products in bacterial physiology.</title>
        <authorList>
            <consortium name="Agbiome Team Llc"/>
            <person name="Bleich R.M."/>
            <person name="Grubbs K.J."/>
            <person name="Santa Maria K.C."/>
            <person name="Allen S.E."/>
            <person name="Farag S."/>
            <person name="Shank E.A."/>
            <person name="Bowers A."/>
        </authorList>
    </citation>
    <scope>NUCLEOTIDE SEQUENCE [LARGE SCALE GENOMIC DNA]</scope>
    <source>
        <strain evidence="1 2">AFS067272</strain>
    </source>
</reference>